<dbReference type="OrthoDB" id="9813151at2"/>
<evidence type="ECO:0000256" key="3">
    <source>
        <dbReference type="ARBA" id="ARBA00004651"/>
    </source>
</evidence>
<dbReference type="SMART" id="SM00388">
    <property type="entry name" value="HisKA"/>
    <property type="match status" value="1"/>
</dbReference>
<reference evidence="16 17" key="1">
    <citation type="submission" date="2017-04" db="EMBL/GenBank/DDBJ databases">
        <authorList>
            <person name="Afonso C.L."/>
            <person name="Miller P.J."/>
            <person name="Scott M.A."/>
            <person name="Spackman E."/>
            <person name="Goraichik I."/>
            <person name="Dimitrov K.M."/>
            <person name="Suarez D.L."/>
            <person name="Swayne D.E."/>
        </authorList>
    </citation>
    <scope>NUCLEOTIDE SEQUENCE [LARGE SCALE GENOMIC DNA]</scope>
    <source>
        <strain evidence="16 17">11</strain>
    </source>
</reference>
<dbReference type="Pfam" id="PF00512">
    <property type="entry name" value="HisKA"/>
    <property type="match status" value="1"/>
</dbReference>
<evidence type="ECO:0000256" key="1">
    <source>
        <dbReference type="ARBA" id="ARBA00000085"/>
    </source>
</evidence>
<name>A0A1X7LWX6_9BACL</name>
<dbReference type="SMART" id="SM00304">
    <property type="entry name" value="HAMP"/>
    <property type="match status" value="1"/>
</dbReference>
<dbReference type="Pfam" id="PF00672">
    <property type="entry name" value="HAMP"/>
    <property type="match status" value="1"/>
</dbReference>
<dbReference type="CDD" id="cd16922">
    <property type="entry name" value="HATPase_EvgS-ArcB-TorS-like"/>
    <property type="match status" value="1"/>
</dbReference>
<feature type="transmembrane region" description="Helical" evidence="13">
    <location>
        <begin position="164"/>
        <end position="187"/>
    </location>
</feature>
<proteinExistence type="predicted"/>
<evidence type="ECO:0000256" key="8">
    <source>
        <dbReference type="ARBA" id="ARBA00022741"/>
    </source>
</evidence>
<dbReference type="InterPro" id="IPR036890">
    <property type="entry name" value="HATPase_C_sf"/>
</dbReference>
<evidence type="ECO:0000256" key="2">
    <source>
        <dbReference type="ARBA" id="ARBA00004314"/>
    </source>
</evidence>
<keyword evidence="13" id="KW-0812">Transmembrane</keyword>
<dbReference type="InterPro" id="IPR003660">
    <property type="entry name" value="HAMP_dom"/>
</dbReference>
<dbReference type="Proteomes" id="UP000193834">
    <property type="component" value="Unassembled WGS sequence"/>
</dbReference>
<dbReference type="RefSeq" id="WP_085498615.1">
    <property type="nucleotide sequence ID" value="NZ_FXAZ01000009.1"/>
</dbReference>
<comment type="subcellular location">
    <subcellularLocation>
        <location evidence="3">Cell membrane</location>
        <topology evidence="3">Multi-pass membrane protein</topology>
    </subcellularLocation>
    <subcellularLocation>
        <location evidence="2">Membrane raft</location>
        <topology evidence="2">Multi-pass membrane protein</topology>
    </subcellularLocation>
</comment>
<keyword evidence="8" id="KW-0547">Nucleotide-binding</keyword>
<keyword evidence="13" id="KW-1133">Transmembrane helix</keyword>
<dbReference type="Pfam" id="PF02518">
    <property type="entry name" value="HATPase_c"/>
    <property type="match status" value="1"/>
</dbReference>
<dbReference type="Gene3D" id="1.10.287.130">
    <property type="match status" value="1"/>
</dbReference>
<evidence type="ECO:0000313" key="16">
    <source>
        <dbReference type="EMBL" id="SMG58406.1"/>
    </source>
</evidence>
<dbReference type="InterPro" id="IPR036097">
    <property type="entry name" value="HisK_dim/P_sf"/>
</dbReference>
<evidence type="ECO:0000256" key="7">
    <source>
        <dbReference type="ARBA" id="ARBA00022679"/>
    </source>
</evidence>
<dbReference type="SUPFAM" id="SSF55874">
    <property type="entry name" value="ATPase domain of HSP90 chaperone/DNA topoisomerase II/histidine kinase"/>
    <property type="match status" value="1"/>
</dbReference>
<protein>
    <recommendedName>
        <fullName evidence="4">histidine kinase</fullName>
        <ecNumber evidence="4">2.7.13.3</ecNumber>
    </recommendedName>
</protein>
<dbReference type="CDD" id="cd06225">
    <property type="entry name" value="HAMP"/>
    <property type="match status" value="1"/>
</dbReference>
<dbReference type="SMART" id="SM00387">
    <property type="entry name" value="HATPase_c"/>
    <property type="match status" value="1"/>
</dbReference>
<dbReference type="CDD" id="cd00082">
    <property type="entry name" value="HisKA"/>
    <property type="match status" value="1"/>
</dbReference>
<evidence type="ECO:0000259" key="15">
    <source>
        <dbReference type="PROSITE" id="PS50885"/>
    </source>
</evidence>
<feature type="domain" description="HAMP" evidence="15">
    <location>
        <begin position="185"/>
        <end position="237"/>
    </location>
</feature>
<gene>
    <name evidence="16" type="ORF">SAMN06295960_4702</name>
</gene>
<feature type="transmembrane region" description="Helical" evidence="13">
    <location>
        <begin position="12"/>
        <end position="33"/>
    </location>
</feature>
<accession>A0A1X7LWX6</accession>
<evidence type="ECO:0000256" key="11">
    <source>
        <dbReference type="ARBA" id="ARBA00023012"/>
    </source>
</evidence>
<evidence type="ECO:0000256" key="9">
    <source>
        <dbReference type="ARBA" id="ARBA00022777"/>
    </source>
</evidence>
<feature type="domain" description="Histidine kinase" evidence="14">
    <location>
        <begin position="245"/>
        <end position="462"/>
    </location>
</feature>
<dbReference type="Gene3D" id="3.30.565.10">
    <property type="entry name" value="Histidine kinase-like ATPase, C-terminal domain"/>
    <property type="match status" value="1"/>
</dbReference>
<dbReference type="InterPro" id="IPR004358">
    <property type="entry name" value="Sig_transdc_His_kin-like_C"/>
</dbReference>
<comment type="catalytic activity">
    <reaction evidence="1">
        <text>ATP + protein L-histidine = ADP + protein N-phospho-L-histidine.</text>
        <dbReference type="EC" id="2.7.13.3"/>
    </reaction>
</comment>
<sequence length="462" mass="52348">MMRNRIGIKLGVLITTAFLIVLLSLGTMVYQVFSNFYHIEMKTEVSELTAHFVAMCEETNPTSEQMMSTLADFSNVSMFYVQADGQIGFHSGPHDPQDRSFIRTEDLALLFKGEAISLSHTDPSGEGYLVVAQPLKKDETIHAAIYVMASTKHLDESLHSIRKLLLLSGAGAFLLSLGITWIMAYMLSRPLLQMQQATKKIASGELETRVHVNSKDEVGYLAEAINDLGVELKRYRDNRQEFFANISHELRTPITYLKGYAKVLQDGMVDSEEEQQRYLEIIHQEALRIEHLVNDLFDLAKMEEGQIDLYKEWVNLEELLEEAMRRVELSAKDKGIALHLKVQADLPLVYADGMRLEQIVMNLLENAIRYTERGEIELSISHDDDEVAVRVKDSGIGIPQEELEEIFERFHRVEKSRSREHGGSGLGLSIVKKLVDLHDATIQVQSTLGIGTTFIVRLPREQ</sequence>
<dbReference type="SUPFAM" id="SSF158472">
    <property type="entry name" value="HAMP domain-like"/>
    <property type="match status" value="1"/>
</dbReference>
<keyword evidence="17" id="KW-1185">Reference proteome</keyword>
<dbReference type="AlphaFoldDB" id="A0A1X7LWX6"/>
<evidence type="ECO:0000256" key="5">
    <source>
        <dbReference type="ARBA" id="ARBA00022475"/>
    </source>
</evidence>
<dbReference type="PANTHER" id="PTHR43711">
    <property type="entry name" value="TWO-COMPONENT HISTIDINE KINASE"/>
    <property type="match status" value="1"/>
</dbReference>
<dbReference type="InterPro" id="IPR005467">
    <property type="entry name" value="His_kinase_dom"/>
</dbReference>
<evidence type="ECO:0000313" key="17">
    <source>
        <dbReference type="Proteomes" id="UP000193834"/>
    </source>
</evidence>
<evidence type="ECO:0000256" key="12">
    <source>
        <dbReference type="ARBA" id="ARBA00023136"/>
    </source>
</evidence>
<keyword evidence="6" id="KW-0597">Phosphoprotein</keyword>
<dbReference type="EMBL" id="FXAZ01000009">
    <property type="protein sequence ID" value="SMG58406.1"/>
    <property type="molecule type" value="Genomic_DNA"/>
</dbReference>
<dbReference type="PROSITE" id="PS50109">
    <property type="entry name" value="HIS_KIN"/>
    <property type="match status" value="1"/>
</dbReference>
<keyword evidence="9 16" id="KW-0418">Kinase</keyword>
<organism evidence="16 17">
    <name type="scientific">Paenibacillus aquistagni</name>
    <dbReference type="NCBI Taxonomy" id="1852522"/>
    <lineage>
        <taxon>Bacteria</taxon>
        <taxon>Bacillati</taxon>
        <taxon>Bacillota</taxon>
        <taxon>Bacilli</taxon>
        <taxon>Bacillales</taxon>
        <taxon>Paenibacillaceae</taxon>
        <taxon>Paenibacillus</taxon>
    </lineage>
</organism>
<dbReference type="FunFam" id="3.30.565.10:FF:000023">
    <property type="entry name" value="PAS domain-containing sensor histidine kinase"/>
    <property type="match status" value="1"/>
</dbReference>
<dbReference type="STRING" id="1852522.SAMN06295960_4702"/>
<dbReference type="GO" id="GO:0045121">
    <property type="term" value="C:membrane raft"/>
    <property type="evidence" value="ECO:0007669"/>
    <property type="project" value="UniProtKB-SubCell"/>
</dbReference>
<dbReference type="PROSITE" id="PS50885">
    <property type="entry name" value="HAMP"/>
    <property type="match status" value="1"/>
</dbReference>
<evidence type="ECO:0000256" key="6">
    <source>
        <dbReference type="ARBA" id="ARBA00022553"/>
    </source>
</evidence>
<evidence type="ECO:0000256" key="10">
    <source>
        <dbReference type="ARBA" id="ARBA00022840"/>
    </source>
</evidence>
<dbReference type="InterPro" id="IPR003661">
    <property type="entry name" value="HisK_dim/P_dom"/>
</dbReference>
<dbReference type="GO" id="GO:0005886">
    <property type="term" value="C:plasma membrane"/>
    <property type="evidence" value="ECO:0007669"/>
    <property type="project" value="UniProtKB-SubCell"/>
</dbReference>
<dbReference type="InterPro" id="IPR003594">
    <property type="entry name" value="HATPase_dom"/>
</dbReference>
<keyword evidence="12 13" id="KW-0472">Membrane</keyword>
<dbReference type="FunFam" id="1.10.287.130:FF:000001">
    <property type="entry name" value="Two-component sensor histidine kinase"/>
    <property type="match status" value="1"/>
</dbReference>
<keyword evidence="7" id="KW-0808">Transferase</keyword>
<evidence type="ECO:0000256" key="13">
    <source>
        <dbReference type="SAM" id="Phobius"/>
    </source>
</evidence>
<dbReference type="GO" id="GO:0000155">
    <property type="term" value="F:phosphorelay sensor kinase activity"/>
    <property type="evidence" value="ECO:0007669"/>
    <property type="project" value="InterPro"/>
</dbReference>
<dbReference type="InterPro" id="IPR050736">
    <property type="entry name" value="Sensor_HK_Regulatory"/>
</dbReference>
<keyword evidence="5" id="KW-1003">Cell membrane</keyword>
<dbReference type="SUPFAM" id="SSF47384">
    <property type="entry name" value="Homodimeric domain of signal transducing histidine kinase"/>
    <property type="match status" value="1"/>
</dbReference>
<keyword evidence="11" id="KW-0902">Two-component regulatory system</keyword>
<keyword evidence="10" id="KW-0067">ATP-binding</keyword>
<dbReference type="PRINTS" id="PR00344">
    <property type="entry name" value="BCTRLSENSOR"/>
</dbReference>
<dbReference type="PANTHER" id="PTHR43711:SF26">
    <property type="entry name" value="SENSOR HISTIDINE KINASE RCSC"/>
    <property type="match status" value="1"/>
</dbReference>
<dbReference type="EC" id="2.7.13.3" evidence="4"/>
<dbReference type="Gene3D" id="6.10.340.10">
    <property type="match status" value="1"/>
</dbReference>
<evidence type="ECO:0000256" key="4">
    <source>
        <dbReference type="ARBA" id="ARBA00012438"/>
    </source>
</evidence>
<evidence type="ECO:0000259" key="14">
    <source>
        <dbReference type="PROSITE" id="PS50109"/>
    </source>
</evidence>
<dbReference type="GO" id="GO:0005524">
    <property type="term" value="F:ATP binding"/>
    <property type="evidence" value="ECO:0007669"/>
    <property type="project" value="UniProtKB-KW"/>
</dbReference>